<evidence type="ECO:0000256" key="4">
    <source>
        <dbReference type="ARBA" id="ARBA00022833"/>
    </source>
</evidence>
<evidence type="ECO:0000313" key="11">
    <source>
        <dbReference type="EMBL" id="CAB3265551.1"/>
    </source>
</evidence>
<dbReference type="CDD" id="cd13179">
    <property type="entry name" value="RanBD_RanBP1"/>
    <property type="match status" value="2"/>
</dbReference>
<keyword evidence="6" id="KW-0802">TPR repeat</keyword>
<feature type="region of interest" description="Disordered" evidence="8">
    <location>
        <begin position="1057"/>
        <end position="1111"/>
    </location>
</feature>
<keyword evidence="2" id="KW-0479">Metal-binding</keyword>
<dbReference type="InterPro" id="IPR011990">
    <property type="entry name" value="TPR-like_helical_dom_sf"/>
</dbReference>
<reference evidence="11" key="1">
    <citation type="submission" date="2020-04" db="EMBL/GenBank/DDBJ databases">
        <authorList>
            <person name="Neveu A P."/>
        </authorList>
    </citation>
    <scope>NUCLEOTIDE SEQUENCE</scope>
    <source>
        <tissue evidence="11">Whole embryo</tissue>
    </source>
</reference>
<dbReference type="PROSITE" id="PS01358">
    <property type="entry name" value="ZF_RANBP2_1"/>
    <property type="match status" value="2"/>
</dbReference>
<dbReference type="PROSITE" id="PS50199">
    <property type="entry name" value="ZF_RANBP2_2"/>
    <property type="match status" value="2"/>
</dbReference>
<feature type="compositionally biased region" description="Polar residues" evidence="8">
    <location>
        <begin position="1639"/>
        <end position="1662"/>
    </location>
</feature>
<feature type="coiled-coil region" evidence="7">
    <location>
        <begin position="928"/>
        <end position="963"/>
    </location>
</feature>
<keyword evidence="7" id="KW-0175">Coiled coil</keyword>
<feature type="compositionally biased region" description="Basic and acidic residues" evidence="8">
    <location>
        <begin position="1438"/>
        <end position="1453"/>
    </location>
</feature>
<evidence type="ECO:0000259" key="9">
    <source>
        <dbReference type="PROSITE" id="PS50196"/>
    </source>
</evidence>
<keyword evidence="4" id="KW-0862">Zinc</keyword>
<feature type="region of interest" description="Disordered" evidence="8">
    <location>
        <begin position="1309"/>
        <end position="1349"/>
    </location>
</feature>
<feature type="region of interest" description="Disordered" evidence="8">
    <location>
        <begin position="1362"/>
        <end position="1385"/>
    </location>
</feature>
<dbReference type="PROSITE" id="PS50196">
    <property type="entry name" value="RANBD1"/>
    <property type="match status" value="2"/>
</dbReference>
<evidence type="ECO:0000256" key="1">
    <source>
        <dbReference type="ARBA" id="ARBA00022553"/>
    </source>
</evidence>
<dbReference type="SMART" id="SM00547">
    <property type="entry name" value="ZnF_RBZ"/>
    <property type="match status" value="2"/>
</dbReference>
<feature type="region of interest" description="Disordered" evidence="8">
    <location>
        <begin position="769"/>
        <end position="796"/>
    </location>
</feature>
<sequence>MPSMSVSEVSSIVQKAIKNSNPRELPLKGLHFGQLWHEAGDYQNASQWITKYLRAYDRDPQAHRLLGECYEKLSEYELALKCYKQSLHIKPYQPQLVLHIVELFLNPGPTQNPNRAQVWLDKAAAALPGNPNVFKLKMELLVAQQASPATLEKAIKEEMKLRDNDFSLHEEYISFLKTQGNISAANAYINDLDNIQSPHSFCNGLEWCACIVSTYQDYYDNKKAKSTSAHELLVPRFLLLEALARYLLLCISDKNFEKSFQLLQQLDEVTYVAASQSISGEWHIVEEEMKAQLAWLSATLMLHQVDMNQVPSLEGRGLCGILYAYSLSKPVPGLTTAWAVNCRRAHTNLPSRLMRNAGMRISECSHMVHILEQGNGIKNLLQNINMDFVGQNVCRYLWPETHNAQCSFLWNSKAIARNRVTIPPIDDMLYFDQISSSCANLHNIVWLGVRWCKLDHPSDFLPWVQQLFPKLRLASNTDVKSGALVLSTGLLDIEAFVASCVYTTEKQIEVWSETYQDQKRQSFESPPTLIRKLTTESQEKWWQAAMVLSAKEKPKQSAAELSKMKPLLLRGLESIRGIGNHGLQTVLATKLAKYFESKAFLLREEGGISSGWFAYQRRAAVYWSLVLPDLQRATEGRVLHKPKTKDALFPEVFQEPKCDDASSLLSDANMCHGELSAEENRIEDALTFYGKATMPQASFCQAHIYKKLSENAIKSSLSQNPLSDGEKQKEIYFKKYKHCLEVTLTRLQQHPDDKLHERTVSLLAGLQMTPPRPAVDKSNNESILPGPSKQSTPKLDDSVMNSVLSSLVEKDSVTNLVDSLATLTSAVSSLKLEMGQLREESKVRQYSASPSFTSQAHATPQRVVHPEHLGNLAMPMTPPMYQTMQDGIVRPAPVLTPQRSFIPQQSSMYPSVGRDGRISTPAETSSYINAYQQQQQQLQQQQLQQQQLQQQQLLQQQAQLMQQQAQQQAVYTPIASSAYYSNYQYQSYTPEAMINGHTVPTMATPQAYTGAAYTPEPKPANSGYNQQANVLAACLQNKASTDALQQRLGSALAGITSSPVSAPAKPQFQPQTQPQIQPPSNASLTGNQRTTSVPTDTSQQVPTTKGGQSSLIQQLLQSDTSSKPTPQVPKKDVDFLSKFVTPKSGIEHKFQSPEQMDRENQELEALENADNDTSNNNDTGPHFEPIVSLPEVETVTGEEDEEVLFLERCRLFRWDDEQWKERGVGDMKVLRHKSTNKSRLVMRRDQVHKVCCNHFISRSLTLTPMETSERALVWTAFDFADGESKNEQLAARFKTSEVANKFKNVVSKEASKASSAPDIQMSSVVAKEPSAETGENKQPIPTTQKSTPSSIAAAASTFKFVMPKPSELEEKSTAAPRPETSKPSVFTGLAGALTEGFAGAGPEGGIKPAPFKFSFGAPKPKMTPEPEIVSAAAPAEVTKPDDETSHETDDHNQSDGPHFAPKIDLPDLVEAKTGEEDEEVLFCHRAKLYRFNDSQWKERGVGDIKVLKHKLTAKYRIVMRREQVLKLCANHYITGNMQLKPHGTNCKAWTWVAQDFSDIDDQPQKEMFVVRFGNVDSASSFKEQVDLAANCANEQPTLKQPTSPSRAATAFIRKESQQQQVKPFGIANTSSNNANGNNLVTKPSNVQSSTPVSKPPTTQTSEMGIFSKPSVAGSWDCPDCMIKNPPSANMCQCCGASNPSAAESTQTTETKPSKPFTPTIFGAPSTSSTFSFGVKPGQTQSILTAPAVPSQPAESQKGVLSKPKAAGSWNCPDCMVNNPPSVTMCQCCGASNPTAADSTQATETKPSKPFAPSIFGAPSTPSTFSFGVKPGQVKTFVLV</sequence>
<dbReference type="InterPro" id="IPR000156">
    <property type="entry name" value="Ran_bind_dom"/>
</dbReference>
<proteinExistence type="evidence at transcript level"/>
<feature type="domain" description="RanBP2-type" evidence="10">
    <location>
        <begin position="1671"/>
        <end position="1700"/>
    </location>
</feature>
<evidence type="ECO:0000259" key="10">
    <source>
        <dbReference type="PROSITE" id="PS50199"/>
    </source>
</evidence>
<dbReference type="InterPro" id="IPR045255">
    <property type="entry name" value="RanBP1-like"/>
</dbReference>
<feature type="compositionally biased region" description="Low complexity" evidence="8">
    <location>
        <begin position="1627"/>
        <end position="1638"/>
    </location>
</feature>
<dbReference type="SMART" id="SM00160">
    <property type="entry name" value="RanBD"/>
    <property type="match status" value="2"/>
</dbReference>
<dbReference type="SUPFAM" id="SSF50729">
    <property type="entry name" value="PH domain-like"/>
    <property type="match status" value="2"/>
</dbReference>
<feature type="domain" description="RanBP2-type" evidence="10">
    <location>
        <begin position="1765"/>
        <end position="1794"/>
    </location>
</feature>
<dbReference type="GO" id="GO:0008270">
    <property type="term" value="F:zinc ion binding"/>
    <property type="evidence" value="ECO:0007669"/>
    <property type="project" value="UniProtKB-KW"/>
</dbReference>
<evidence type="ECO:0000256" key="3">
    <source>
        <dbReference type="ARBA" id="ARBA00022771"/>
    </source>
</evidence>
<dbReference type="Gene3D" id="4.10.1060.10">
    <property type="entry name" value="Zinc finger, RanBP2-type"/>
    <property type="match status" value="2"/>
</dbReference>
<dbReference type="GO" id="GO:0006913">
    <property type="term" value="P:nucleocytoplasmic transport"/>
    <property type="evidence" value="ECO:0007669"/>
    <property type="project" value="InterPro"/>
</dbReference>
<feature type="repeat" description="TPR" evidence="6">
    <location>
        <begin position="60"/>
        <end position="93"/>
    </location>
</feature>
<evidence type="ECO:0000256" key="7">
    <source>
        <dbReference type="SAM" id="Coils"/>
    </source>
</evidence>
<organism evidence="11">
    <name type="scientific">Phallusia mammillata</name>
    <dbReference type="NCBI Taxonomy" id="59560"/>
    <lineage>
        <taxon>Eukaryota</taxon>
        <taxon>Metazoa</taxon>
        <taxon>Chordata</taxon>
        <taxon>Tunicata</taxon>
        <taxon>Ascidiacea</taxon>
        <taxon>Phlebobranchia</taxon>
        <taxon>Ascidiidae</taxon>
        <taxon>Phallusia</taxon>
    </lineage>
</organism>
<keyword evidence="3 5" id="KW-0863">Zinc-finger</keyword>
<dbReference type="PANTHER" id="PTHR23138">
    <property type="entry name" value="RAN BINDING PROTEIN"/>
    <property type="match status" value="1"/>
</dbReference>
<dbReference type="GO" id="GO:0005096">
    <property type="term" value="F:GTPase activator activity"/>
    <property type="evidence" value="ECO:0007669"/>
    <property type="project" value="TreeGrafter"/>
</dbReference>
<feature type="compositionally biased region" description="Low complexity" evidence="8">
    <location>
        <begin position="1063"/>
        <end position="1079"/>
    </location>
</feature>
<dbReference type="PROSITE" id="PS50005">
    <property type="entry name" value="TPR"/>
    <property type="match status" value="1"/>
</dbReference>
<evidence type="ECO:0000256" key="8">
    <source>
        <dbReference type="SAM" id="MobiDB-lite"/>
    </source>
</evidence>
<keyword evidence="1" id="KW-0597">Phosphoprotein</keyword>
<accession>A0A6F9DQU2</accession>
<feature type="region of interest" description="Disordered" evidence="8">
    <location>
        <begin position="1626"/>
        <end position="1664"/>
    </location>
</feature>
<dbReference type="InterPro" id="IPR019734">
    <property type="entry name" value="TPR_rpt"/>
</dbReference>
<protein>
    <submittedName>
        <fullName evidence="11">RANBP2-like and GRIP domain-containing protein 5/6</fullName>
    </submittedName>
</protein>
<dbReference type="InterPro" id="IPR045256">
    <property type="entry name" value="RanBP1_RanBD"/>
</dbReference>
<dbReference type="SUPFAM" id="SSF48452">
    <property type="entry name" value="TPR-like"/>
    <property type="match status" value="1"/>
</dbReference>
<feature type="region of interest" description="Disordered" evidence="8">
    <location>
        <begin position="1417"/>
        <end position="1461"/>
    </location>
</feature>
<feature type="domain" description="RanBD1" evidence="9">
    <location>
        <begin position="1458"/>
        <end position="1594"/>
    </location>
</feature>
<name>A0A6F9DQU2_9ASCI</name>
<evidence type="ECO:0000256" key="2">
    <source>
        <dbReference type="ARBA" id="ARBA00022723"/>
    </source>
</evidence>
<dbReference type="EMBL" id="LR789689">
    <property type="protein sequence ID" value="CAB3265551.1"/>
    <property type="molecule type" value="mRNA"/>
</dbReference>
<dbReference type="PANTHER" id="PTHR23138:SF87">
    <property type="entry name" value="E3 SUMO-PROTEIN LIGASE RANBP2"/>
    <property type="match status" value="1"/>
</dbReference>
<dbReference type="InterPro" id="IPR001876">
    <property type="entry name" value="Znf_RanBP2"/>
</dbReference>
<feature type="domain" description="RanBD1" evidence="9">
    <location>
        <begin position="1182"/>
        <end position="1315"/>
    </location>
</feature>
<evidence type="ECO:0000256" key="5">
    <source>
        <dbReference type="PROSITE-ProRule" id="PRU00322"/>
    </source>
</evidence>
<dbReference type="Gene3D" id="1.25.40.10">
    <property type="entry name" value="Tetratricopeptide repeat domain"/>
    <property type="match status" value="1"/>
</dbReference>
<dbReference type="GO" id="GO:0005737">
    <property type="term" value="C:cytoplasm"/>
    <property type="evidence" value="ECO:0007669"/>
    <property type="project" value="TreeGrafter"/>
</dbReference>
<dbReference type="Pfam" id="PF00638">
    <property type="entry name" value="Ran_BP1"/>
    <property type="match status" value="2"/>
</dbReference>
<evidence type="ECO:0000256" key="6">
    <source>
        <dbReference type="PROSITE-ProRule" id="PRU00339"/>
    </source>
</evidence>
<dbReference type="Gene3D" id="2.30.29.30">
    <property type="entry name" value="Pleckstrin-homology domain (PH domain)/Phosphotyrosine-binding domain (PTB)"/>
    <property type="match status" value="2"/>
</dbReference>
<feature type="compositionally biased region" description="Polar residues" evidence="8">
    <location>
        <begin position="1080"/>
        <end position="1107"/>
    </location>
</feature>
<dbReference type="InterPro" id="IPR011993">
    <property type="entry name" value="PH-like_dom_sf"/>
</dbReference>
<dbReference type="SMART" id="SM00028">
    <property type="entry name" value="TPR"/>
    <property type="match status" value="1"/>
</dbReference>
<dbReference type="FunFam" id="2.30.29.30:FF:000018">
    <property type="entry name" value="E3 SUMO-protein ligase RanBP2"/>
    <property type="match status" value="2"/>
</dbReference>
<dbReference type="GO" id="GO:0005643">
    <property type="term" value="C:nuclear pore"/>
    <property type="evidence" value="ECO:0007669"/>
    <property type="project" value="TreeGrafter"/>
</dbReference>
<gene>
    <name evidence="11" type="primary">Rgpd6</name>
</gene>